<gene>
    <name evidence="1" type="ORF">CBW57_18505</name>
</gene>
<organism evidence="1 2">
    <name type="scientific">Yersinia intermedia</name>
    <dbReference type="NCBI Taxonomy" id="631"/>
    <lineage>
        <taxon>Bacteria</taxon>
        <taxon>Pseudomonadati</taxon>
        <taxon>Pseudomonadota</taxon>
        <taxon>Gammaproteobacteria</taxon>
        <taxon>Enterobacterales</taxon>
        <taxon>Yersiniaceae</taxon>
        <taxon>Yersinia</taxon>
    </lineage>
</organism>
<evidence type="ECO:0000313" key="1">
    <source>
        <dbReference type="EMBL" id="OVZ84045.1"/>
    </source>
</evidence>
<name>A0A208ZUA5_YERIN</name>
<reference evidence="1 2" key="1">
    <citation type="submission" date="2017-05" db="EMBL/GenBank/DDBJ databases">
        <title>Whole genome sequencing of Yersinia kristensenii.</title>
        <authorList>
            <person name="Campioni F."/>
        </authorList>
    </citation>
    <scope>NUCLEOTIDE SEQUENCE [LARGE SCALE GENOMIC DNA]</scope>
    <source>
        <strain evidence="1 2">CFSAN060536</strain>
    </source>
</reference>
<accession>A0A208ZUA5</accession>
<dbReference type="RefSeq" id="WP_080991789.1">
    <property type="nucleotide sequence ID" value="NZ_NHOI01000031.1"/>
</dbReference>
<proteinExistence type="predicted"/>
<evidence type="ECO:0000313" key="2">
    <source>
        <dbReference type="Proteomes" id="UP000196440"/>
    </source>
</evidence>
<sequence>MSHINLITTCTNSKHGNSYNSLNLSDYSAGKTSANVLIHSWCNATKEALAKSAFIYIEELYKGGHWATAKTIYRDYPIDLWVLSAGLGLVHNKDKVVPYQATFATGYAESIPLYSKDYPGKSFHRTWWKEVTERSPFKSDHATSITALMKEKPKEYFIICGSPDYINAIELDIINGLEYLYAPKKQFLIITSKKINNRLEEYFLKSDARIAPLLKCNMLMLNISLAKYVISHFSDNKNEDLSILAQELSQQFYKLPERDVIKGIKRNPEEVEEYILTLLQQQPEVSATKALRAFRDSGNSFEEKRFRVLFRSVSARNV</sequence>
<dbReference type="Proteomes" id="UP000196440">
    <property type="component" value="Unassembled WGS sequence"/>
</dbReference>
<comment type="caution">
    <text evidence="1">The sequence shown here is derived from an EMBL/GenBank/DDBJ whole genome shotgun (WGS) entry which is preliminary data.</text>
</comment>
<dbReference type="AlphaFoldDB" id="A0A208ZUA5"/>
<dbReference type="EMBL" id="NHOI01000031">
    <property type="protein sequence ID" value="OVZ84045.1"/>
    <property type="molecule type" value="Genomic_DNA"/>
</dbReference>
<protein>
    <submittedName>
        <fullName evidence="1">Uncharacterized protein</fullName>
    </submittedName>
</protein>